<dbReference type="PANTHER" id="PTHR42693:SF53">
    <property type="entry name" value="ENDO-4-O-SULFATASE"/>
    <property type="match status" value="1"/>
</dbReference>
<comment type="similarity">
    <text evidence="1">Belongs to the sulfatase family.</text>
</comment>
<evidence type="ECO:0000256" key="4">
    <source>
        <dbReference type="ARBA" id="ARBA00022837"/>
    </source>
</evidence>
<keyword evidence="2" id="KW-0479">Metal-binding</keyword>
<dbReference type="RefSeq" id="WP_338398586.1">
    <property type="nucleotide sequence ID" value="NZ_AP025293.1"/>
</dbReference>
<dbReference type="InterPro" id="IPR000917">
    <property type="entry name" value="Sulfatase_N"/>
</dbReference>
<evidence type="ECO:0000256" key="1">
    <source>
        <dbReference type="ARBA" id="ARBA00008779"/>
    </source>
</evidence>
<protein>
    <submittedName>
        <fullName evidence="7">Arylsulfatase</fullName>
    </submittedName>
</protein>
<dbReference type="Gene3D" id="3.40.720.10">
    <property type="entry name" value="Alkaline Phosphatase, subunit A"/>
    <property type="match status" value="1"/>
</dbReference>
<dbReference type="InterPro" id="IPR050738">
    <property type="entry name" value="Sulfatase"/>
</dbReference>
<dbReference type="PANTHER" id="PTHR42693">
    <property type="entry name" value="ARYLSULFATASE FAMILY MEMBER"/>
    <property type="match status" value="1"/>
</dbReference>
<dbReference type="Gene3D" id="3.30.1120.10">
    <property type="match status" value="1"/>
</dbReference>
<proteinExistence type="inferred from homology"/>
<dbReference type="Proteomes" id="UP001354989">
    <property type="component" value="Plasmid pPP1"/>
</dbReference>
<dbReference type="InterPro" id="IPR024607">
    <property type="entry name" value="Sulfatase_CS"/>
</dbReference>
<keyword evidence="7" id="KW-0614">Plasmid</keyword>
<reference evidence="7 8" key="1">
    <citation type="submission" date="2021-12" db="EMBL/GenBank/DDBJ databases">
        <title>Genome sequencing of bacteria with rrn-lacking chromosome and rrn-plasmid.</title>
        <authorList>
            <person name="Anda M."/>
            <person name="Iwasaki W."/>
        </authorList>
    </citation>
    <scope>NUCLEOTIDE SEQUENCE [LARGE SCALE GENOMIC DNA]</scope>
    <source>
        <strain evidence="7 8">NBRC 101262</strain>
        <plasmid evidence="7 8">pPP1</plasmid>
    </source>
</reference>
<keyword evidence="4" id="KW-0106">Calcium</keyword>
<accession>A0ABM7VII7</accession>
<evidence type="ECO:0000256" key="3">
    <source>
        <dbReference type="ARBA" id="ARBA00022801"/>
    </source>
</evidence>
<feature type="chain" id="PRO_5047120560" evidence="5">
    <location>
        <begin position="27"/>
        <end position="548"/>
    </location>
</feature>
<keyword evidence="3" id="KW-0378">Hydrolase</keyword>
<dbReference type="InterPro" id="IPR017850">
    <property type="entry name" value="Alkaline_phosphatase_core_sf"/>
</dbReference>
<organism evidence="7 8">
    <name type="scientific">Persicobacter psychrovividus</name>
    <dbReference type="NCBI Taxonomy" id="387638"/>
    <lineage>
        <taxon>Bacteria</taxon>
        <taxon>Pseudomonadati</taxon>
        <taxon>Bacteroidota</taxon>
        <taxon>Cytophagia</taxon>
        <taxon>Cytophagales</taxon>
        <taxon>Persicobacteraceae</taxon>
        <taxon>Persicobacter</taxon>
    </lineage>
</organism>
<feature type="signal peptide" evidence="5">
    <location>
        <begin position="1"/>
        <end position="26"/>
    </location>
</feature>
<feature type="domain" description="Sulfatase N-terminal" evidence="6">
    <location>
        <begin position="38"/>
        <end position="419"/>
    </location>
</feature>
<dbReference type="Pfam" id="PF00884">
    <property type="entry name" value="Sulfatase"/>
    <property type="match status" value="1"/>
</dbReference>
<keyword evidence="5" id="KW-0732">Signal</keyword>
<geneLocation type="plasmid" evidence="7 8">
    <name>pPP1</name>
</geneLocation>
<evidence type="ECO:0000256" key="5">
    <source>
        <dbReference type="SAM" id="SignalP"/>
    </source>
</evidence>
<evidence type="ECO:0000259" key="6">
    <source>
        <dbReference type="Pfam" id="PF00884"/>
    </source>
</evidence>
<name>A0ABM7VII7_9BACT</name>
<sequence length="548" mass="62163">MNYCYTFFFRCCLILGLCFTLSCSQTKENTSANSAPKPNIILILADDMGFSDLGAYGGEINTPSIDKMADNGLRMTQFYNASRCCPTRASLLTGLYPHQANMGFMQEDCHLPGYGGFIPNTAVTMAQALKANGYQTAMSGKWHVGNDPQYWPTKKGFDKFYGFPHHGGAYFYPFPGDQVVAIGDSLLAHPGEDYYSTEAINDYAGKYVREMAQQEDPFFLYLAHVAPHFPLQARAEDIAKYRGKYKVGFEKIRQARYEKQKQLGIIAQDTPLSKVDGLVPDWDKLSEAEKDDYDLRMSIYAAQIECMDRGIGQLVNTLKDLGELDNTMIIFMSDNGGTREDYSWGDASIPLGEQGSFGCYKLPWANVSNTPYRMFKHWGHEGGIRTPFIVQYPKMIKAGSIDRQPAHIVDVMTTFMELAQGEYPKQYKGHEIQPMEGISLVPVFKGEQRQGHDGLFWEHEGNKAARVGDWKWVNIYPEGTDELYNLAEDQVEQTNLAASNPEKLQEMKQRWQQWADRVGVQPWEKVIEVEPSQKRLQIWYEHPPKANS</sequence>
<dbReference type="SUPFAM" id="SSF53649">
    <property type="entry name" value="Alkaline phosphatase-like"/>
    <property type="match status" value="1"/>
</dbReference>
<evidence type="ECO:0000256" key="2">
    <source>
        <dbReference type="ARBA" id="ARBA00022723"/>
    </source>
</evidence>
<evidence type="ECO:0000313" key="7">
    <source>
        <dbReference type="EMBL" id="BDD00794.1"/>
    </source>
</evidence>
<dbReference type="CDD" id="cd16025">
    <property type="entry name" value="PAS_like"/>
    <property type="match status" value="1"/>
</dbReference>
<dbReference type="PROSITE" id="PS00149">
    <property type="entry name" value="SULFATASE_2"/>
    <property type="match status" value="1"/>
</dbReference>
<dbReference type="EMBL" id="AP025293">
    <property type="protein sequence ID" value="BDD00794.1"/>
    <property type="molecule type" value="Genomic_DNA"/>
</dbReference>
<gene>
    <name evidence="7" type="ORF">PEPS_30740</name>
</gene>
<keyword evidence="8" id="KW-1185">Reference proteome</keyword>
<evidence type="ECO:0000313" key="8">
    <source>
        <dbReference type="Proteomes" id="UP001354989"/>
    </source>
</evidence>